<accession>A0A4Z0BXA2</accession>
<dbReference type="RefSeq" id="WP_135264160.1">
    <property type="nucleotide sequence ID" value="NZ_SMLM01000002.1"/>
</dbReference>
<evidence type="ECO:0000313" key="2">
    <source>
        <dbReference type="EMBL" id="TFZ02635.1"/>
    </source>
</evidence>
<dbReference type="PANTHER" id="PTHR33164">
    <property type="entry name" value="TRANSCRIPTIONAL REGULATOR, MARR FAMILY"/>
    <property type="match status" value="1"/>
</dbReference>
<name>A0A4Z0BXA2_9BURK</name>
<dbReference type="InterPro" id="IPR036388">
    <property type="entry name" value="WH-like_DNA-bd_sf"/>
</dbReference>
<keyword evidence="3" id="KW-1185">Reference proteome</keyword>
<dbReference type="PRINTS" id="PR00598">
    <property type="entry name" value="HTHMARR"/>
</dbReference>
<dbReference type="AlphaFoldDB" id="A0A4Z0BXA2"/>
<dbReference type="Gene3D" id="1.10.10.10">
    <property type="entry name" value="Winged helix-like DNA-binding domain superfamily/Winged helix DNA-binding domain"/>
    <property type="match status" value="1"/>
</dbReference>
<dbReference type="GO" id="GO:0006950">
    <property type="term" value="P:response to stress"/>
    <property type="evidence" value="ECO:0007669"/>
    <property type="project" value="TreeGrafter"/>
</dbReference>
<evidence type="ECO:0000259" key="1">
    <source>
        <dbReference type="PROSITE" id="PS50995"/>
    </source>
</evidence>
<sequence>MDHSRPTLARPHGQKDLLNYRLKALFALSGAPGLRLFEGGFGIARAEWHLMAILVEEGAMSPTELGQRAHMESARASRLVTSLLSKRLILRKELEIDRRRAVLEATDAARELHAQIFPLLVRINAELVGALDADELKVFERCLEKLTDRAREVAAHGVMDVSANRWMGSARRDEKRRAGRPRL</sequence>
<reference evidence="2 3" key="1">
    <citation type="submission" date="2019-03" db="EMBL/GenBank/DDBJ databases">
        <title>Ramlibacter henchirensis DSM 14656, whole genome shotgun sequence.</title>
        <authorList>
            <person name="Zhang X."/>
            <person name="Feng G."/>
            <person name="Zhu H."/>
        </authorList>
    </citation>
    <scope>NUCLEOTIDE SEQUENCE [LARGE SCALE GENOMIC DNA]</scope>
    <source>
        <strain evidence="2 3">DSM 14656</strain>
    </source>
</reference>
<dbReference type="SMART" id="SM00347">
    <property type="entry name" value="HTH_MARR"/>
    <property type="match status" value="1"/>
</dbReference>
<dbReference type="PROSITE" id="PS50995">
    <property type="entry name" value="HTH_MARR_2"/>
    <property type="match status" value="1"/>
</dbReference>
<dbReference type="OrthoDB" id="8654642at2"/>
<dbReference type="InterPro" id="IPR039422">
    <property type="entry name" value="MarR/SlyA-like"/>
</dbReference>
<dbReference type="GO" id="GO:0003700">
    <property type="term" value="F:DNA-binding transcription factor activity"/>
    <property type="evidence" value="ECO:0007669"/>
    <property type="project" value="InterPro"/>
</dbReference>
<dbReference type="EMBL" id="SMLM01000002">
    <property type="protein sequence ID" value="TFZ02635.1"/>
    <property type="molecule type" value="Genomic_DNA"/>
</dbReference>
<feature type="domain" description="HTH marR-type" evidence="1">
    <location>
        <begin position="14"/>
        <end position="148"/>
    </location>
</feature>
<dbReference type="SUPFAM" id="SSF46785">
    <property type="entry name" value="Winged helix' DNA-binding domain"/>
    <property type="match status" value="1"/>
</dbReference>
<organism evidence="2 3">
    <name type="scientific">Ramlibacter henchirensis</name>
    <dbReference type="NCBI Taxonomy" id="204072"/>
    <lineage>
        <taxon>Bacteria</taxon>
        <taxon>Pseudomonadati</taxon>
        <taxon>Pseudomonadota</taxon>
        <taxon>Betaproteobacteria</taxon>
        <taxon>Burkholderiales</taxon>
        <taxon>Comamonadaceae</taxon>
        <taxon>Ramlibacter</taxon>
    </lineage>
</organism>
<dbReference type="Pfam" id="PF01047">
    <property type="entry name" value="MarR"/>
    <property type="match status" value="1"/>
</dbReference>
<comment type="caution">
    <text evidence="2">The sequence shown here is derived from an EMBL/GenBank/DDBJ whole genome shotgun (WGS) entry which is preliminary data.</text>
</comment>
<dbReference type="InterPro" id="IPR036390">
    <property type="entry name" value="WH_DNA-bd_sf"/>
</dbReference>
<evidence type="ECO:0000313" key="3">
    <source>
        <dbReference type="Proteomes" id="UP000298180"/>
    </source>
</evidence>
<dbReference type="InterPro" id="IPR000835">
    <property type="entry name" value="HTH_MarR-typ"/>
</dbReference>
<dbReference type="PANTHER" id="PTHR33164:SF43">
    <property type="entry name" value="HTH-TYPE TRANSCRIPTIONAL REPRESSOR YETL"/>
    <property type="match status" value="1"/>
</dbReference>
<dbReference type="Proteomes" id="UP000298180">
    <property type="component" value="Unassembled WGS sequence"/>
</dbReference>
<proteinExistence type="predicted"/>
<protein>
    <submittedName>
        <fullName evidence="2">MarR family transcriptional regulator</fullName>
    </submittedName>
</protein>
<gene>
    <name evidence="2" type="ORF">EZ313_15365</name>
</gene>